<dbReference type="PANTHER" id="PTHR10857">
    <property type="entry name" value="COPINE"/>
    <property type="match status" value="1"/>
</dbReference>
<sequence>MSQTTKTFSIFLSCSGLHHPKIGKMDSFLVLYDSEEKELGRTKFVRNELSPTYETQFVLPLESENKFYTLKHYNMRIIKEKVNNCDLNIHTYIGETTFTVSDLFDEKTNKNHRLKLKISGKKENKDYGWVHVVGMIMKDPTEFLCLKMNGLNLDNKETFGKTDAFCVVRRQFKGGNEWYPIAKTEIVYSDLNPEFRTLFIPTYKFCQDDENAPIKIQCYNRNKIKNPNFIGECITSYSKLNNLTRSILELIDPKKENRNKYRNSGLLEIENMKITKLPTFPQLLENGLKMNIIAAIDFSKKNGSYKGKIFGSSLHDKREKKNKYRNAIKHSLEEFTPILNGNPVSGYGFGGRWESQNTYFGLSDGTLDQPTFDSTDDLVDAYEKILAKKPVKPTRKNKIVSLLTHLIDSKVRPTKNESVFHVIVVYLKNKLCDKKAIRRLLTETSHLPFCVVFVPLGKRIVIIYVNNQRVILNKFSEIEDLCGWDLHHFHLVDGIKLMKDQKYSLREMTDLIPFNEYKDNELAARYVFESIPPKVCDYVYRFLN</sequence>
<dbReference type="InterPro" id="IPR000008">
    <property type="entry name" value="C2_dom"/>
</dbReference>
<dbReference type="CDD" id="cd04047">
    <property type="entry name" value="C2B_Copine"/>
    <property type="match status" value="1"/>
</dbReference>
<feature type="domain" description="C2" evidence="1">
    <location>
        <begin position="1"/>
        <end position="116"/>
    </location>
</feature>
<name>A0ABQ8YGL5_9EUKA</name>
<organism evidence="3 4">
    <name type="scientific">Anaeramoeba flamelloides</name>
    <dbReference type="NCBI Taxonomy" id="1746091"/>
    <lineage>
        <taxon>Eukaryota</taxon>
        <taxon>Metamonada</taxon>
        <taxon>Anaeramoebidae</taxon>
        <taxon>Anaeramoeba</taxon>
    </lineage>
</organism>
<dbReference type="PANTHER" id="PTHR10857:SF106">
    <property type="entry name" value="C2 DOMAIN-CONTAINING PROTEIN"/>
    <property type="match status" value="1"/>
</dbReference>
<dbReference type="Pfam" id="PF07002">
    <property type="entry name" value="Copine"/>
    <property type="match status" value="1"/>
</dbReference>
<dbReference type="InterPro" id="IPR035892">
    <property type="entry name" value="C2_domain_sf"/>
</dbReference>
<protein>
    <submittedName>
        <fullName evidence="3">Copine</fullName>
    </submittedName>
</protein>
<dbReference type="SUPFAM" id="SSF49562">
    <property type="entry name" value="C2 domain (Calcium/lipid-binding domain, CaLB)"/>
    <property type="match status" value="2"/>
</dbReference>
<dbReference type="EMBL" id="JAOAOG010000168">
    <property type="protein sequence ID" value="KAJ6243743.1"/>
    <property type="molecule type" value="Genomic_DNA"/>
</dbReference>
<keyword evidence="4" id="KW-1185">Reference proteome</keyword>
<evidence type="ECO:0000313" key="4">
    <source>
        <dbReference type="Proteomes" id="UP001150062"/>
    </source>
</evidence>
<dbReference type="PROSITE" id="PS50004">
    <property type="entry name" value="C2"/>
    <property type="match status" value="2"/>
</dbReference>
<comment type="caution">
    <text evidence="3">The sequence shown here is derived from an EMBL/GenBank/DDBJ whole genome shotgun (WGS) entry which is preliminary data.</text>
</comment>
<reference evidence="3" key="1">
    <citation type="submission" date="2022-08" db="EMBL/GenBank/DDBJ databases">
        <title>Novel sulfate-reducing endosymbionts in the free-living metamonad Anaeramoeba.</title>
        <authorList>
            <person name="Jerlstrom-Hultqvist J."/>
            <person name="Cepicka I."/>
            <person name="Gallot-Lavallee L."/>
            <person name="Salas-Leiva D."/>
            <person name="Curtis B.A."/>
            <person name="Zahonova K."/>
            <person name="Pipaliya S."/>
            <person name="Dacks J."/>
            <person name="Roger A.J."/>
        </authorList>
    </citation>
    <scope>NUCLEOTIDE SEQUENCE</scope>
    <source>
        <strain evidence="3">Schooner1</strain>
    </source>
</reference>
<dbReference type="InterPro" id="IPR045052">
    <property type="entry name" value="Copine"/>
</dbReference>
<proteinExistence type="predicted"/>
<dbReference type="InterPro" id="IPR037768">
    <property type="entry name" value="C2B_Copine"/>
</dbReference>
<dbReference type="Gene3D" id="2.60.40.150">
    <property type="entry name" value="C2 domain"/>
    <property type="match status" value="2"/>
</dbReference>
<dbReference type="InterPro" id="IPR003306">
    <property type="entry name" value="WIF"/>
</dbReference>
<dbReference type="SMART" id="SM00239">
    <property type="entry name" value="C2"/>
    <property type="match status" value="2"/>
</dbReference>
<accession>A0ABQ8YGL5</accession>
<feature type="domain" description="C2" evidence="1">
    <location>
        <begin position="122"/>
        <end position="250"/>
    </location>
</feature>
<dbReference type="Proteomes" id="UP001150062">
    <property type="component" value="Unassembled WGS sequence"/>
</dbReference>
<gene>
    <name evidence="3" type="ORF">M0813_22183</name>
</gene>
<feature type="domain" description="WIF" evidence="2">
    <location>
        <begin position="1"/>
        <end position="50"/>
    </location>
</feature>
<evidence type="ECO:0000259" key="1">
    <source>
        <dbReference type="PROSITE" id="PS50004"/>
    </source>
</evidence>
<evidence type="ECO:0000313" key="3">
    <source>
        <dbReference type="EMBL" id="KAJ6243743.1"/>
    </source>
</evidence>
<evidence type="ECO:0000259" key="2">
    <source>
        <dbReference type="PROSITE" id="PS50814"/>
    </source>
</evidence>
<dbReference type="PROSITE" id="PS50814">
    <property type="entry name" value="WIF"/>
    <property type="match status" value="1"/>
</dbReference>
<dbReference type="Pfam" id="PF00168">
    <property type="entry name" value="C2"/>
    <property type="match status" value="2"/>
</dbReference>
<dbReference type="InterPro" id="IPR010734">
    <property type="entry name" value="Copine_C"/>
</dbReference>